<gene>
    <name evidence="1" type="ORF">EVAR_71392_1</name>
</gene>
<reference evidence="1 2" key="1">
    <citation type="journal article" date="2019" name="Commun. Biol.">
        <title>The bagworm genome reveals a unique fibroin gene that provides high tensile strength.</title>
        <authorList>
            <person name="Kono N."/>
            <person name="Nakamura H."/>
            <person name="Ohtoshi R."/>
            <person name="Tomita M."/>
            <person name="Numata K."/>
            <person name="Arakawa K."/>
        </authorList>
    </citation>
    <scope>NUCLEOTIDE SEQUENCE [LARGE SCALE GENOMIC DNA]</scope>
</reference>
<name>A0A4C2A7F0_EUMVA</name>
<proteinExistence type="predicted"/>
<evidence type="ECO:0000313" key="2">
    <source>
        <dbReference type="Proteomes" id="UP000299102"/>
    </source>
</evidence>
<sequence length="148" mass="15977">MRRRCRLDAVRGSRRTSSPLMEEEYDTAPQPLRCACAQSRGGRPPRALGGVPSRRDAILASSERCRPSRSKFADSVCGHSPAYRAARTAQTAVELLALSLIAYLTAPARSHDAQDERARASIRASTTVVSVSRGLCAERRPGSRGVAV</sequence>
<dbReference type="EMBL" id="BGZK01002723">
    <property type="protein sequence ID" value="GBP96028.1"/>
    <property type="molecule type" value="Genomic_DNA"/>
</dbReference>
<dbReference type="Proteomes" id="UP000299102">
    <property type="component" value="Unassembled WGS sequence"/>
</dbReference>
<protein>
    <submittedName>
        <fullName evidence="1">Uncharacterized protein</fullName>
    </submittedName>
</protein>
<organism evidence="1 2">
    <name type="scientific">Eumeta variegata</name>
    <name type="common">Bagworm moth</name>
    <name type="synonym">Eumeta japonica</name>
    <dbReference type="NCBI Taxonomy" id="151549"/>
    <lineage>
        <taxon>Eukaryota</taxon>
        <taxon>Metazoa</taxon>
        <taxon>Ecdysozoa</taxon>
        <taxon>Arthropoda</taxon>
        <taxon>Hexapoda</taxon>
        <taxon>Insecta</taxon>
        <taxon>Pterygota</taxon>
        <taxon>Neoptera</taxon>
        <taxon>Endopterygota</taxon>
        <taxon>Lepidoptera</taxon>
        <taxon>Glossata</taxon>
        <taxon>Ditrysia</taxon>
        <taxon>Tineoidea</taxon>
        <taxon>Psychidae</taxon>
        <taxon>Oiketicinae</taxon>
        <taxon>Eumeta</taxon>
    </lineage>
</organism>
<comment type="caution">
    <text evidence="1">The sequence shown here is derived from an EMBL/GenBank/DDBJ whole genome shotgun (WGS) entry which is preliminary data.</text>
</comment>
<evidence type="ECO:0000313" key="1">
    <source>
        <dbReference type="EMBL" id="GBP96028.1"/>
    </source>
</evidence>
<dbReference type="AlphaFoldDB" id="A0A4C2A7F0"/>
<accession>A0A4C2A7F0</accession>
<keyword evidence="2" id="KW-1185">Reference proteome</keyword>